<dbReference type="Proteomes" id="UP000179627">
    <property type="component" value="Unassembled WGS sequence"/>
</dbReference>
<sequence length="279" mass="29492">MDIAQIIRITIRRWYVALTIIAIGALVALTVTSGIKPRYSASIDAFVNAPPSTTTRSAGSLENSGGVGFAGSFEERAMDSDSSRQQIHDKGLLPGYTVKWTRATLVLTIAVTGPVQDQSRRTVEEVVAMANRHLIAHQVTNNVTERAAQFTILPATDGANVSPALYPGRGRQRLMIGAISVIVAVGLSIAVDGLVSGRRGRGPKNQEPGEGSNPVRSAGDFPDYGPTSPGYPAAATRDDVQRENNSSAVINEDTMTINTAGRGGPWSGVPGTDRSGRIR</sequence>
<evidence type="ECO:0000313" key="3">
    <source>
        <dbReference type="EMBL" id="OHV30466.1"/>
    </source>
</evidence>
<feature type="region of interest" description="Disordered" evidence="1">
    <location>
        <begin position="195"/>
        <end position="279"/>
    </location>
</feature>
<feature type="transmembrane region" description="Helical" evidence="2">
    <location>
        <begin position="174"/>
        <end position="195"/>
    </location>
</feature>
<keyword evidence="4" id="KW-1185">Reference proteome</keyword>
<comment type="caution">
    <text evidence="3">The sequence shown here is derived from an EMBL/GenBank/DDBJ whole genome shotgun (WGS) entry which is preliminary data.</text>
</comment>
<keyword evidence="2" id="KW-0812">Transmembrane</keyword>
<feature type="compositionally biased region" description="Polar residues" evidence="1">
    <location>
        <begin position="243"/>
        <end position="259"/>
    </location>
</feature>
<evidence type="ECO:0000313" key="4">
    <source>
        <dbReference type="Proteomes" id="UP000179627"/>
    </source>
</evidence>
<evidence type="ECO:0000256" key="1">
    <source>
        <dbReference type="SAM" id="MobiDB-lite"/>
    </source>
</evidence>
<keyword evidence="2" id="KW-1133">Transmembrane helix</keyword>
<evidence type="ECO:0008006" key="5">
    <source>
        <dbReference type="Google" id="ProtNLM"/>
    </source>
</evidence>
<protein>
    <recommendedName>
        <fullName evidence="5">Capsular polysaccharide biosynthesis protein</fullName>
    </recommendedName>
</protein>
<dbReference type="EMBL" id="MBLM01000152">
    <property type="protein sequence ID" value="OHV30466.1"/>
    <property type="molecule type" value="Genomic_DNA"/>
</dbReference>
<feature type="transmembrane region" description="Helical" evidence="2">
    <location>
        <begin position="14"/>
        <end position="35"/>
    </location>
</feature>
<keyword evidence="2" id="KW-0472">Membrane</keyword>
<proteinExistence type="predicted"/>
<reference evidence="4" key="1">
    <citation type="submission" date="2016-07" db="EMBL/GenBank/DDBJ databases">
        <title>Sequence Frankia sp. strain CcI1.17.</title>
        <authorList>
            <person name="Ghodhbane-Gtari F."/>
            <person name="Swanson E."/>
            <person name="Gueddou A."/>
            <person name="Morris K."/>
            <person name="Hezbri K."/>
            <person name="Ktari A."/>
            <person name="Nouioui I."/>
            <person name="Abebe-Akele F."/>
            <person name="Simpson S."/>
            <person name="Thomas K."/>
            <person name="Gtari M."/>
            <person name="Tisa L.S."/>
            <person name="Hurst S."/>
        </authorList>
    </citation>
    <scope>NUCLEOTIDE SEQUENCE [LARGE SCALE GENOMIC DNA]</scope>
    <source>
        <strain evidence="4">Cc1.17</strain>
    </source>
</reference>
<accession>A0A1S1QA57</accession>
<evidence type="ECO:0000256" key="2">
    <source>
        <dbReference type="SAM" id="Phobius"/>
    </source>
</evidence>
<organism evidence="3 4">
    <name type="scientific">Parafrankia colletiae</name>
    <dbReference type="NCBI Taxonomy" id="573497"/>
    <lineage>
        <taxon>Bacteria</taxon>
        <taxon>Bacillati</taxon>
        <taxon>Actinomycetota</taxon>
        <taxon>Actinomycetes</taxon>
        <taxon>Frankiales</taxon>
        <taxon>Frankiaceae</taxon>
        <taxon>Parafrankia</taxon>
    </lineage>
</organism>
<name>A0A1S1QA57_9ACTN</name>
<dbReference type="AlphaFoldDB" id="A0A1S1QA57"/>
<gene>
    <name evidence="3" type="ORF">CC117_05785</name>
</gene>